<gene>
    <name evidence="4" type="ORF">HYPBUDRAFT_159826</name>
</gene>
<evidence type="ECO:0000256" key="2">
    <source>
        <dbReference type="ARBA" id="ARBA00022980"/>
    </source>
</evidence>
<dbReference type="RefSeq" id="XP_020079100.1">
    <property type="nucleotide sequence ID" value="XM_020222457.1"/>
</dbReference>
<dbReference type="Gene3D" id="2.30.170.40">
    <property type="entry name" value="Ribosomal protein L28/L24"/>
    <property type="match status" value="1"/>
</dbReference>
<dbReference type="EMBL" id="KV454538">
    <property type="protein sequence ID" value="ODV70033.1"/>
    <property type="molecule type" value="Genomic_DNA"/>
</dbReference>
<name>A0A1E4RRY6_9ASCO</name>
<reference evidence="5" key="1">
    <citation type="submission" date="2016-05" db="EMBL/GenBank/DDBJ databases">
        <title>Comparative genomics of biotechnologically important yeasts.</title>
        <authorList>
            <consortium name="DOE Joint Genome Institute"/>
            <person name="Riley R."/>
            <person name="Haridas S."/>
            <person name="Wolfe K.H."/>
            <person name="Lopes M.R."/>
            <person name="Hittinger C.T."/>
            <person name="Goker M."/>
            <person name="Salamov A."/>
            <person name="Wisecaver J."/>
            <person name="Long T.M."/>
            <person name="Aerts A.L."/>
            <person name="Barry K."/>
            <person name="Choi C."/>
            <person name="Clum A."/>
            <person name="Coughlan A.Y."/>
            <person name="Deshpande S."/>
            <person name="Douglass A.P."/>
            <person name="Hanson S.J."/>
            <person name="Klenk H.-P."/>
            <person name="Labutti K."/>
            <person name="Lapidus A."/>
            <person name="Lindquist E."/>
            <person name="Lipzen A."/>
            <person name="Meier-Kolthoff J.P."/>
            <person name="Ohm R.A."/>
            <person name="Otillar R.P."/>
            <person name="Pangilinan J."/>
            <person name="Peng Y."/>
            <person name="Rokas A."/>
            <person name="Rosa C.A."/>
            <person name="Scheuner C."/>
            <person name="Sibirny A.A."/>
            <person name="Slot J.C."/>
            <person name="Stielow J.B."/>
            <person name="Sun H."/>
            <person name="Kurtzman C.P."/>
            <person name="Blackwell M."/>
            <person name="Grigoriev I.V."/>
            <person name="Jeffries T.W."/>
        </authorList>
    </citation>
    <scope>NUCLEOTIDE SEQUENCE [LARGE SCALE GENOMIC DNA]</scope>
    <source>
        <strain evidence="5">NRRL Y-1933</strain>
    </source>
</reference>
<dbReference type="AlphaFoldDB" id="A0A1E4RRY6"/>
<dbReference type="GeneID" id="30997006"/>
<comment type="similarity">
    <text evidence="1">Belongs to the bacterial ribosomal protein bL28 family.</text>
</comment>
<dbReference type="PANTHER" id="PTHR13528">
    <property type="entry name" value="39S RIBOSOMAL PROTEIN L28, MITOCHONDRIAL"/>
    <property type="match status" value="1"/>
</dbReference>
<organism evidence="4 5">
    <name type="scientific">Hyphopichia burtonii NRRL Y-1933</name>
    <dbReference type="NCBI Taxonomy" id="984485"/>
    <lineage>
        <taxon>Eukaryota</taxon>
        <taxon>Fungi</taxon>
        <taxon>Dikarya</taxon>
        <taxon>Ascomycota</taxon>
        <taxon>Saccharomycotina</taxon>
        <taxon>Pichiomycetes</taxon>
        <taxon>Debaryomycetaceae</taxon>
        <taxon>Hyphopichia</taxon>
    </lineage>
</organism>
<dbReference type="InterPro" id="IPR037147">
    <property type="entry name" value="Ribosomal_bL28_sf"/>
</dbReference>
<dbReference type="Proteomes" id="UP000095085">
    <property type="component" value="Unassembled WGS sequence"/>
</dbReference>
<sequence length="236" mass="27600">MAYGPAEGTPQKAAEKYWKITRYAKPIDKTIYKEGDQRPNVPIPYYKPTIPEYEYEPLYFKRQNRGLYGGLQRSSSKSCSKNGKNKNLRTHLPHIVNTTLWSETLQKSLKMRVATRVLKTIDKEGGLDNYLTKDKPARVKTLGLKGWQLRFEILKLKELEELGQVDGKQVYYIHDDGKKITVGRKQLLKELFPLVYKDNYYPIDFNQFLKSHTVLTTKELVDKLLHYNYDFSQISI</sequence>
<dbReference type="InterPro" id="IPR034704">
    <property type="entry name" value="Ribosomal_bL28/bL31-like_sf"/>
</dbReference>
<evidence type="ECO:0000313" key="4">
    <source>
        <dbReference type="EMBL" id="ODV70033.1"/>
    </source>
</evidence>
<dbReference type="GO" id="GO:0003735">
    <property type="term" value="F:structural constituent of ribosome"/>
    <property type="evidence" value="ECO:0007669"/>
    <property type="project" value="InterPro"/>
</dbReference>
<keyword evidence="2" id="KW-0689">Ribosomal protein</keyword>
<dbReference type="SUPFAM" id="SSF143800">
    <property type="entry name" value="L28p-like"/>
    <property type="match status" value="1"/>
</dbReference>
<evidence type="ECO:0000256" key="3">
    <source>
        <dbReference type="ARBA" id="ARBA00023274"/>
    </source>
</evidence>
<accession>A0A1E4RRY6</accession>
<proteinExistence type="inferred from homology"/>
<evidence type="ECO:0008006" key="6">
    <source>
        <dbReference type="Google" id="ProtNLM"/>
    </source>
</evidence>
<dbReference type="GO" id="GO:0005762">
    <property type="term" value="C:mitochondrial large ribosomal subunit"/>
    <property type="evidence" value="ECO:0007669"/>
    <property type="project" value="TreeGrafter"/>
</dbReference>
<evidence type="ECO:0000256" key="1">
    <source>
        <dbReference type="ARBA" id="ARBA00008760"/>
    </source>
</evidence>
<dbReference type="InterPro" id="IPR026569">
    <property type="entry name" value="Ribosomal_bL28"/>
</dbReference>
<evidence type="ECO:0000313" key="5">
    <source>
        <dbReference type="Proteomes" id="UP000095085"/>
    </source>
</evidence>
<protein>
    <recommendedName>
        <fullName evidence="6">Ribosomal protein L28</fullName>
    </recommendedName>
</protein>
<dbReference type="PANTHER" id="PTHR13528:SF2">
    <property type="entry name" value="LARGE RIBOSOMAL SUBUNIT PROTEIN BL28M"/>
    <property type="match status" value="1"/>
</dbReference>
<keyword evidence="5" id="KW-1185">Reference proteome</keyword>
<keyword evidence="3" id="KW-0687">Ribonucleoprotein</keyword>
<dbReference type="Pfam" id="PF00830">
    <property type="entry name" value="Ribosomal_L28"/>
    <property type="match status" value="1"/>
</dbReference>
<dbReference type="STRING" id="984485.A0A1E4RRY6"/>
<dbReference type="OrthoDB" id="361870at2759"/>